<keyword evidence="3" id="KW-1185">Reference proteome</keyword>
<organism evidence="2 3">
    <name type="scientific">Castilleja foliolosa</name>
    <dbReference type="NCBI Taxonomy" id="1961234"/>
    <lineage>
        <taxon>Eukaryota</taxon>
        <taxon>Viridiplantae</taxon>
        <taxon>Streptophyta</taxon>
        <taxon>Embryophyta</taxon>
        <taxon>Tracheophyta</taxon>
        <taxon>Spermatophyta</taxon>
        <taxon>Magnoliopsida</taxon>
        <taxon>eudicotyledons</taxon>
        <taxon>Gunneridae</taxon>
        <taxon>Pentapetalae</taxon>
        <taxon>asterids</taxon>
        <taxon>lamiids</taxon>
        <taxon>Lamiales</taxon>
        <taxon>Orobanchaceae</taxon>
        <taxon>Pedicularideae</taxon>
        <taxon>Castillejinae</taxon>
        <taxon>Castilleja</taxon>
    </lineage>
</organism>
<dbReference type="AlphaFoldDB" id="A0ABD3CF55"/>
<feature type="transmembrane region" description="Helical" evidence="1">
    <location>
        <begin position="86"/>
        <end position="111"/>
    </location>
</feature>
<dbReference type="EMBL" id="JAVIJP010000039">
    <property type="protein sequence ID" value="KAL3627317.1"/>
    <property type="molecule type" value="Genomic_DNA"/>
</dbReference>
<keyword evidence="1" id="KW-0472">Membrane</keyword>
<dbReference type="Proteomes" id="UP001632038">
    <property type="component" value="Unassembled WGS sequence"/>
</dbReference>
<keyword evidence="1" id="KW-0812">Transmembrane</keyword>
<protein>
    <submittedName>
        <fullName evidence="2">Uncharacterized protein</fullName>
    </submittedName>
</protein>
<sequence length="132" mass="14723">MSKVRLFLFRIEMEGVNLKVYIPGCGELVITSSEHYKSAKHIDGRFVKCGYFVARSNKQHILSSLKSEDPTQPCNNRGLEGYDLGFASLLIIAICVTLISSLLGDISAWFLPWLSRNQLSTDAVSSNLLKKL</sequence>
<proteinExistence type="predicted"/>
<name>A0ABD3CF55_9LAMI</name>
<evidence type="ECO:0000313" key="3">
    <source>
        <dbReference type="Proteomes" id="UP001632038"/>
    </source>
</evidence>
<evidence type="ECO:0000256" key="1">
    <source>
        <dbReference type="SAM" id="Phobius"/>
    </source>
</evidence>
<comment type="caution">
    <text evidence="2">The sequence shown here is derived from an EMBL/GenBank/DDBJ whole genome shotgun (WGS) entry which is preliminary data.</text>
</comment>
<gene>
    <name evidence="2" type="ORF">CASFOL_028680</name>
</gene>
<keyword evidence="1" id="KW-1133">Transmembrane helix</keyword>
<accession>A0ABD3CF55</accession>
<evidence type="ECO:0000313" key="2">
    <source>
        <dbReference type="EMBL" id="KAL3627317.1"/>
    </source>
</evidence>
<reference evidence="3" key="1">
    <citation type="journal article" date="2024" name="IScience">
        <title>Strigolactones Initiate the Formation of Haustorium-like Structures in Castilleja.</title>
        <authorList>
            <person name="Buerger M."/>
            <person name="Peterson D."/>
            <person name="Chory J."/>
        </authorList>
    </citation>
    <scope>NUCLEOTIDE SEQUENCE [LARGE SCALE GENOMIC DNA]</scope>
</reference>